<keyword evidence="5 8" id="KW-0560">Oxidoreductase</keyword>
<dbReference type="InterPro" id="IPR006620">
    <property type="entry name" value="Pro_4_hyd_alph"/>
</dbReference>
<keyword evidence="9" id="KW-1185">Reference proteome</keyword>
<dbReference type="InterPro" id="IPR044862">
    <property type="entry name" value="Pro_4_hyd_alph_FE2OG_OXY"/>
</dbReference>
<dbReference type="RefSeq" id="WP_407327148.1">
    <property type="nucleotide sequence ID" value="NZ_CP136865.1"/>
</dbReference>
<gene>
    <name evidence="8" type="ORF">R0137_14625</name>
</gene>
<dbReference type="Proteomes" id="UP001626549">
    <property type="component" value="Chromosome"/>
</dbReference>
<accession>A0ABZ0IBM5</accession>
<evidence type="ECO:0000259" key="7">
    <source>
        <dbReference type="PROSITE" id="PS51471"/>
    </source>
</evidence>
<evidence type="ECO:0000313" key="9">
    <source>
        <dbReference type="Proteomes" id="UP001626549"/>
    </source>
</evidence>
<dbReference type="PANTHER" id="PTHR10869:SF246">
    <property type="entry name" value="TRANSMEMBRANE PROLYL 4-HYDROXYLASE"/>
    <property type="match status" value="1"/>
</dbReference>
<keyword evidence="6" id="KW-0408">Iron</keyword>
<dbReference type="EC" id="1.14.11.-" evidence="8"/>
<dbReference type="EMBL" id="CP136865">
    <property type="protein sequence ID" value="WOJ96471.1"/>
    <property type="molecule type" value="Genomic_DNA"/>
</dbReference>
<evidence type="ECO:0000256" key="4">
    <source>
        <dbReference type="ARBA" id="ARBA00022964"/>
    </source>
</evidence>
<protein>
    <submittedName>
        <fullName evidence="8">2OG-Fe(II) oxygenase</fullName>
        <ecNumber evidence="8">1.14.11.-</ecNumber>
    </submittedName>
</protein>
<keyword evidence="3" id="KW-0847">Vitamin C</keyword>
<dbReference type="Pfam" id="PF13640">
    <property type="entry name" value="2OG-FeII_Oxy_3"/>
    <property type="match status" value="1"/>
</dbReference>
<evidence type="ECO:0000256" key="3">
    <source>
        <dbReference type="ARBA" id="ARBA00022896"/>
    </source>
</evidence>
<dbReference type="InterPro" id="IPR005123">
    <property type="entry name" value="Oxoglu/Fe-dep_dioxygenase_dom"/>
</dbReference>
<proteinExistence type="predicted"/>
<sequence length="288" mass="32118">MAISEERVKWTRSELKGGATIEETRRALEEQGFTAKDVKYALKKAAPRADYKKLAKPEAAQAGSKSSYLHADYRALAEPKLVRDAGNSNVTTLFEDELQLYAIRNFLSARQCEQLVNAIKGDAHPSKVDSYDQQSDMRSSRTCSLRIHEHPFVGSINTAIANTLGLSNTWAEVTQGQWYEPGQQYKPHPDYFVPGTAEYDRFAKTGGQRTWTFMIYLNQPEAGGGTHFLKVDETILPEQGMAICWNNLLRSGAPNPNTVHAGLPVEAGSKFIITKWFRDRGTGQPFTA</sequence>
<dbReference type="Gene3D" id="2.60.120.620">
    <property type="entry name" value="q2cbj1_9rhob like domain"/>
    <property type="match status" value="1"/>
</dbReference>
<dbReference type="InterPro" id="IPR045054">
    <property type="entry name" value="P4HA-like"/>
</dbReference>
<dbReference type="SMART" id="SM00702">
    <property type="entry name" value="P4Hc"/>
    <property type="match status" value="1"/>
</dbReference>
<evidence type="ECO:0000256" key="2">
    <source>
        <dbReference type="ARBA" id="ARBA00022723"/>
    </source>
</evidence>
<comment type="cofactor">
    <cofactor evidence="1">
        <name>L-ascorbate</name>
        <dbReference type="ChEBI" id="CHEBI:38290"/>
    </cofactor>
</comment>
<dbReference type="PROSITE" id="PS51471">
    <property type="entry name" value="FE2OG_OXY"/>
    <property type="match status" value="1"/>
</dbReference>
<dbReference type="PANTHER" id="PTHR10869">
    <property type="entry name" value="PROLYL 4-HYDROXYLASE ALPHA SUBUNIT"/>
    <property type="match status" value="1"/>
</dbReference>
<dbReference type="GO" id="GO:0016491">
    <property type="term" value="F:oxidoreductase activity"/>
    <property type="evidence" value="ECO:0007669"/>
    <property type="project" value="UniProtKB-KW"/>
</dbReference>
<organism evidence="8 9">
    <name type="scientific">Congregibacter brevis</name>
    <dbReference type="NCBI Taxonomy" id="3081201"/>
    <lineage>
        <taxon>Bacteria</taxon>
        <taxon>Pseudomonadati</taxon>
        <taxon>Pseudomonadota</taxon>
        <taxon>Gammaproteobacteria</taxon>
        <taxon>Cellvibrionales</taxon>
        <taxon>Halieaceae</taxon>
        <taxon>Congregibacter</taxon>
    </lineage>
</organism>
<keyword evidence="2" id="KW-0479">Metal-binding</keyword>
<evidence type="ECO:0000256" key="6">
    <source>
        <dbReference type="ARBA" id="ARBA00023004"/>
    </source>
</evidence>
<feature type="domain" description="Fe2OG dioxygenase" evidence="7">
    <location>
        <begin position="169"/>
        <end position="279"/>
    </location>
</feature>
<name>A0ABZ0IBM5_9GAMM</name>
<evidence type="ECO:0000313" key="8">
    <source>
        <dbReference type="EMBL" id="WOJ96471.1"/>
    </source>
</evidence>
<evidence type="ECO:0000256" key="1">
    <source>
        <dbReference type="ARBA" id="ARBA00001961"/>
    </source>
</evidence>
<reference evidence="8 9" key="1">
    <citation type="submission" date="2023-10" db="EMBL/GenBank/DDBJ databases">
        <title>Two novel species belonging to the OM43/NOR5 clade.</title>
        <authorList>
            <person name="Park M."/>
        </authorList>
    </citation>
    <scope>NUCLEOTIDE SEQUENCE [LARGE SCALE GENOMIC DNA]</scope>
    <source>
        <strain evidence="8 9">IMCC45268</strain>
    </source>
</reference>
<keyword evidence="4" id="KW-0223">Dioxygenase</keyword>
<evidence type="ECO:0000256" key="5">
    <source>
        <dbReference type="ARBA" id="ARBA00023002"/>
    </source>
</evidence>